<accession>M1KKS4</accession>
<dbReference type="AlphaFoldDB" id="M1KKS4"/>
<reference evidence="1" key="1">
    <citation type="journal article" date="2013" name="Eukaryot. Cell">
        <title>Extremely Reduced Levels of Heterozygosity in the Vertebrate Pathogen Encephalitozoon cuniculi.</title>
        <authorList>
            <person name="Selman M."/>
            <person name="Sak B."/>
            <person name="Kvac M."/>
            <person name="Farinelli L."/>
            <person name="Weiss L.M."/>
            <person name="Corradi N."/>
        </authorList>
    </citation>
    <scope>NUCLEOTIDE SEQUENCE</scope>
</reference>
<evidence type="ECO:0000313" key="1">
    <source>
        <dbReference type="EMBL" id="AGE95871.1"/>
    </source>
</evidence>
<dbReference type="EMBL" id="KC513610">
    <property type="protein sequence ID" value="AGE95871.1"/>
    <property type="molecule type" value="Genomic_DNA"/>
</dbReference>
<dbReference type="OMA" id="VYAHYGM"/>
<name>M1KKS4_ENCCN</name>
<organism evidence="1">
    <name type="scientific">Encephalitozoon cuniculi</name>
    <name type="common">Microsporidian parasite</name>
    <dbReference type="NCBI Taxonomy" id="6035"/>
    <lineage>
        <taxon>Eukaryota</taxon>
        <taxon>Fungi</taxon>
        <taxon>Fungi incertae sedis</taxon>
        <taxon>Microsporidia</taxon>
        <taxon>Unikaryonidae</taxon>
        <taxon>Encephalitozoon</taxon>
    </lineage>
</organism>
<sequence>MDVQKIVDAIRSNDIDTNKAAIESVYAHYGMLTERDVEDLTPSLVYYLWKLPKFTAQKQFVLELLSHTDQRLRHSLLMYLVERWSDIPLVRTDKFYYLVKRILEYYTLDVETVSHLFNIASNTELRAFVVRCVVDRLGEIDEEMEHFLAEFISKCPPPLLLSFGSLRLSKEAVLKYAGSKETGKKNRAVLCSIIK</sequence>
<proteinExistence type="predicted"/>
<dbReference type="VEuPathDB" id="MicrosporidiaDB:ECU07_0870"/>
<gene>
    <name evidence="1" type="ORF">ECU07_0870</name>
</gene>
<protein>
    <submittedName>
        <fullName evidence="1">Uncharacterized protein</fullName>
    </submittedName>
</protein>
<dbReference type="VEuPathDB" id="MicrosporidiaDB:M970_070820"/>
<dbReference type="VEuPathDB" id="MicrosporidiaDB:AEWR_070820"/>
<dbReference type="VEuPathDB" id="MicrosporidiaDB:AEWD_070830"/>
<dbReference type="VEuPathDB" id="MicrosporidiaDB:AEWQ_070830"/>